<dbReference type="NCBIfam" id="NF006058">
    <property type="entry name" value="PRK08206.1"/>
    <property type="match status" value="1"/>
</dbReference>
<sequence length="384" mass="41675">MSSYTITHLNTGETFTRPSALVNPHYDLSRDWQLDIDSAVEAFHKQLPDYGETTLHSLPSVAAELGFAHVFIKDESTRFGLPSFKILGASWAVHRAVCQRLNLPNSTSLAELQAALKHAGGETRLVTCTDGNWGRACARMAKHLDIPIKIYVPAFMVEYTQNLLREEGADVKVVANGTYDDAIVAAQQDAEKTGALMVMDTSWAGYEEVPGWVTEGYSTMLRETDRQVAALTSGRKPEFVVGSVGVGSWMHAVTSHYKAVSPTNKVVTVEPDRAACLKESLHTGQMTSIKTGDTIMCGMNCGTPSKIAWSVLRDGVDVAVTVTDKQSHECVQYLQSQGVNAGPCGAATLAALRRACTEPMVEKRGDGVVVLFSTEGMREYDVPV</sequence>
<dbReference type="SUPFAM" id="SSF53686">
    <property type="entry name" value="Tryptophan synthase beta subunit-like PLP-dependent enzymes"/>
    <property type="match status" value="1"/>
</dbReference>
<keyword evidence="3" id="KW-1185">Reference proteome</keyword>
<dbReference type="EMBL" id="JAVFHQ010000021">
    <property type="protein sequence ID" value="KAK4545111.1"/>
    <property type="molecule type" value="Genomic_DNA"/>
</dbReference>
<dbReference type="Gene3D" id="3.40.50.1100">
    <property type="match status" value="3"/>
</dbReference>
<dbReference type="InterPro" id="IPR036052">
    <property type="entry name" value="TrpB-like_PALP_sf"/>
</dbReference>
<dbReference type="AlphaFoldDB" id="A0AAV9JIU6"/>
<dbReference type="PANTHER" id="PTHR42937">
    <property type="match status" value="1"/>
</dbReference>
<reference evidence="2 3" key="1">
    <citation type="submission" date="2021-11" db="EMBL/GenBank/DDBJ databases">
        <title>Black yeast isolated from Biological Soil Crust.</title>
        <authorList>
            <person name="Kurbessoian T."/>
        </authorList>
    </citation>
    <scope>NUCLEOTIDE SEQUENCE [LARGE SCALE GENOMIC DNA]</scope>
    <source>
        <strain evidence="2 3">CCFEE 5522</strain>
    </source>
</reference>
<protein>
    <recommendedName>
        <fullName evidence="1">Tryptophan synthase beta chain-like PALP domain-containing protein</fullName>
    </recommendedName>
</protein>
<feature type="domain" description="Tryptophan synthase beta chain-like PALP" evidence="1">
    <location>
        <begin position="49"/>
        <end position="372"/>
    </location>
</feature>
<gene>
    <name evidence="2" type="ORF">LTR36_003662</name>
</gene>
<dbReference type="Proteomes" id="UP001324427">
    <property type="component" value="Unassembled WGS sequence"/>
</dbReference>
<name>A0AAV9JIU6_9PEZI</name>
<dbReference type="Pfam" id="PF00291">
    <property type="entry name" value="PALP"/>
    <property type="match status" value="1"/>
</dbReference>
<evidence type="ECO:0000259" key="1">
    <source>
        <dbReference type="Pfam" id="PF00291"/>
    </source>
</evidence>
<organism evidence="2 3">
    <name type="scientific">Oleoguttula mirabilis</name>
    <dbReference type="NCBI Taxonomy" id="1507867"/>
    <lineage>
        <taxon>Eukaryota</taxon>
        <taxon>Fungi</taxon>
        <taxon>Dikarya</taxon>
        <taxon>Ascomycota</taxon>
        <taxon>Pezizomycotina</taxon>
        <taxon>Dothideomycetes</taxon>
        <taxon>Dothideomycetidae</taxon>
        <taxon>Mycosphaerellales</taxon>
        <taxon>Teratosphaeriaceae</taxon>
        <taxon>Oleoguttula</taxon>
    </lineage>
</organism>
<dbReference type="PANTHER" id="PTHR42937:SF1">
    <property type="entry name" value="DIAMINOPROPIONATE AMMONIA-LYASE"/>
    <property type="match status" value="1"/>
</dbReference>
<dbReference type="InterPro" id="IPR001926">
    <property type="entry name" value="TrpB-like_PALP"/>
</dbReference>
<evidence type="ECO:0000313" key="2">
    <source>
        <dbReference type="EMBL" id="KAK4545111.1"/>
    </source>
</evidence>
<evidence type="ECO:0000313" key="3">
    <source>
        <dbReference type="Proteomes" id="UP001324427"/>
    </source>
</evidence>
<accession>A0AAV9JIU6</accession>
<comment type="caution">
    <text evidence="2">The sequence shown here is derived from an EMBL/GenBank/DDBJ whole genome shotgun (WGS) entry which is preliminary data.</text>
</comment>
<proteinExistence type="predicted"/>